<dbReference type="RefSeq" id="WP_280761854.1">
    <property type="nucleotide sequence ID" value="NZ_JARXVC010000010.1"/>
</dbReference>
<keyword evidence="2" id="KW-1185">Reference proteome</keyword>
<name>A0ABT6MF75_9NOCA</name>
<sequence>MTISLDDDGRLSSTLASSGSCGAQVLSNGSQKGVTVEELFFANTAHEDVFARFARMRDLALSVGSSDAVDDPVETDHLRSAKRTVPEAVPAGGAVTT</sequence>
<evidence type="ECO:0000313" key="1">
    <source>
        <dbReference type="EMBL" id="MDH6282554.1"/>
    </source>
</evidence>
<gene>
    <name evidence="1" type="ORF">M2280_003785</name>
</gene>
<dbReference type="Proteomes" id="UP001160334">
    <property type="component" value="Unassembled WGS sequence"/>
</dbReference>
<organism evidence="1 2">
    <name type="scientific">Prescottella agglutinans</name>
    <dbReference type="NCBI Taxonomy" id="1644129"/>
    <lineage>
        <taxon>Bacteria</taxon>
        <taxon>Bacillati</taxon>
        <taxon>Actinomycetota</taxon>
        <taxon>Actinomycetes</taxon>
        <taxon>Mycobacteriales</taxon>
        <taxon>Nocardiaceae</taxon>
        <taxon>Prescottella</taxon>
    </lineage>
</organism>
<comment type="caution">
    <text evidence="1">The sequence shown here is derived from an EMBL/GenBank/DDBJ whole genome shotgun (WGS) entry which is preliminary data.</text>
</comment>
<protein>
    <submittedName>
        <fullName evidence="1">Uncharacterized protein</fullName>
    </submittedName>
</protein>
<reference evidence="1 2" key="1">
    <citation type="submission" date="2023-04" db="EMBL/GenBank/DDBJ databases">
        <title>Forest soil microbial communities from Buena Vista Peninsula, Colon Province, Panama.</title>
        <authorList>
            <person name="Bouskill N."/>
        </authorList>
    </citation>
    <scope>NUCLEOTIDE SEQUENCE [LARGE SCALE GENOMIC DNA]</scope>
    <source>
        <strain evidence="1 2">CFH S0262</strain>
    </source>
</reference>
<evidence type="ECO:0000313" key="2">
    <source>
        <dbReference type="Proteomes" id="UP001160334"/>
    </source>
</evidence>
<proteinExistence type="predicted"/>
<dbReference type="EMBL" id="JARXVC010000010">
    <property type="protein sequence ID" value="MDH6282554.1"/>
    <property type="molecule type" value="Genomic_DNA"/>
</dbReference>
<accession>A0ABT6MF75</accession>